<sequence>MNLFIVILILLVVITVLMYNSLIGKKNQVDNIFASVDAVLKKRFDLIPNLVASVERYMEHEKSVLEKVTELRAEAMKPNLTNEQKIAYDQKLSAALGSITVAMEAYPDLKANENISHLMRSLNEIEEQISAARRAYNQSVTDLNNAIEMFPTNLLAGWMNLSRRTVFEITLNERQNINVKELFNRS</sequence>
<reference evidence="7 8" key="1">
    <citation type="journal article" date="2012" name="Stand. Genomic Sci.">
        <title>Complete genome sequence of the sulfur compounds oxidizing chemolithoautotroph Sulfuricurvum kujiense type strain (YK-1(T)).</title>
        <authorList>
            <person name="Han C."/>
            <person name="Kotsyurbenko O."/>
            <person name="Chertkov O."/>
            <person name="Held B."/>
            <person name="Lapidus A."/>
            <person name="Nolan M."/>
            <person name="Lucas S."/>
            <person name="Hammon N."/>
            <person name="Deshpande S."/>
            <person name="Cheng J.F."/>
            <person name="Tapia R."/>
            <person name="Goodwin L.A."/>
            <person name="Pitluck S."/>
            <person name="Liolios K."/>
            <person name="Pagani I."/>
            <person name="Ivanova N."/>
            <person name="Mavromatis K."/>
            <person name="Mikhailova N."/>
            <person name="Pati A."/>
            <person name="Chen A."/>
            <person name="Palaniappan K."/>
            <person name="Land M."/>
            <person name="Hauser L."/>
            <person name="Chang Y.J."/>
            <person name="Jeffries C.D."/>
            <person name="Brambilla E.M."/>
            <person name="Rohde M."/>
            <person name="Spring S."/>
            <person name="Sikorski J."/>
            <person name="Goker M."/>
            <person name="Woyke T."/>
            <person name="Bristow J."/>
            <person name="Eisen J.A."/>
            <person name="Markowitz V."/>
            <person name="Hugenholtz P."/>
            <person name="Kyrpides N.C."/>
            <person name="Klenk H.P."/>
            <person name="Detter J.C."/>
        </authorList>
    </citation>
    <scope>NUCLEOTIDE SEQUENCE [LARGE SCALE GENOMIC DNA]</scope>
    <source>
        <strain evidence="8">ATCC BAA-921 / DSM 16994 / JCM 11577 / YK-1</strain>
    </source>
</reference>
<dbReference type="eggNOG" id="COG1704">
    <property type="taxonomic scope" value="Bacteria"/>
</dbReference>
<dbReference type="PANTHER" id="PTHR34478:SF1">
    <property type="entry name" value="PROTEIN LEMA"/>
    <property type="match status" value="1"/>
</dbReference>
<dbReference type="AlphaFoldDB" id="E4U1L2"/>
<evidence type="ECO:0000256" key="2">
    <source>
        <dbReference type="ARBA" id="ARBA00008854"/>
    </source>
</evidence>
<keyword evidence="4" id="KW-1133">Transmembrane helix</keyword>
<dbReference type="InterPro" id="IPR007156">
    <property type="entry name" value="MamQ_LemA"/>
</dbReference>
<name>E4U1L2_SULKY</name>
<evidence type="ECO:0000256" key="5">
    <source>
        <dbReference type="ARBA" id="ARBA00023136"/>
    </source>
</evidence>
<evidence type="ECO:0000256" key="4">
    <source>
        <dbReference type="ARBA" id="ARBA00022989"/>
    </source>
</evidence>
<accession>E4U1L2</accession>
<evidence type="ECO:0000313" key="7">
    <source>
        <dbReference type="EMBL" id="ADR33448.1"/>
    </source>
</evidence>
<dbReference type="SUPFAM" id="SSF140478">
    <property type="entry name" value="LemA-like"/>
    <property type="match status" value="1"/>
</dbReference>
<dbReference type="STRING" id="709032.Sulku_0782"/>
<evidence type="ECO:0000256" key="3">
    <source>
        <dbReference type="ARBA" id="ARBA00022692"/>
    </source>
</evidence>
<keyword evidence="8" id="KW-1185">Reference proteome</keyword>
<dbReference type="Pfam" id="PF04011">
    <property type="entry name" value="LemA"/>
    <property type="match status" value="1"/>
</dbReference>
<dbReference type="Gene3D" id="1.20.1440.20">
    <property type="entry name" value="LemA-like domain"/>
    <property type="match status" value="1"/>
</dbReference>
<dbReference type="InterPro" id="IPR023353">
    <property type="entry name" value="LemA-like_dom_sf"/>
</dbReference>
<dbReference type="RefSeq" id="WP_013459645.1">
    <property type="nucleotide sequence ID" value="NC_014762.1"/>
</dbReference>
<proteinExistence type="inferred from homology"/>
<dbReference type="GO" id="GO:0016020">
    <property type="term" value="C:membrane"/>
    <property type="evidence" value="ECO:0007669"/>
    <property type="project" value="UniProtKB-SubCell"/>
</dbReference>
<keyword evidence="6" id="KW-0175">Coiled coil</keyword>
<dbReference type="Proteomes" id="UP000008721">
    <property type="component" value="Chromosome"/>
</dbReference>
<comment type="subcellular location">
    <subcellularLocation>
        <location evidence="1">Membrane</location>
        <topology evidence="1">Single-pass membrane protein</topology>
    </subcellularLocation>
</comment>
<dbReference type="PANTHER" id="PTHR34478">
    <property type="entry name" value="PROTEIN LEMA"/>
    <property type="match status" value="1"/>
</dbReference>
<feature type="coiled-coil region" evidence="6">
    <location>
        <begin position="115"/>
        <end position="142"/>
    </location>
</feature>
<dbReference type="HOGENOM" id="CLU_056714_3_1_7"/>
<protein>
    <submittedName>
        <fullName evidence="7">LemA family protein</fullName>
    </submittedName>
</protein>
<keyword evidence="5" id="KW-0472">Membrane</keyword>
<evidence type="ECO:0000256" key="6">
    <source>
        <dbReference type="SAM" id="Coils"/>
    </source>
</evidence>
<comment type="similarity">
    <text evidence="2">Belongs to the LemA family.</text>
</comment>
<dbReference type="KEGG" id="sku:Sulku_0782"/>
<dbReference type="OrthoDB" id="9804152at2"/>
<organism evidence="7 8">
    <name type="scientific">Sulfuricurvum kujiense (strain ATCC BAA-921 / DSM 16994 / JCM 11577 / YK-1)</name>
    <dbReference type="NCBI Taxonomy" id="709032"/>
    <lineage>
        <taxon>Bacteria</taxon>
        <taxon>Pseudomonadati</taxon>
        <taxon>Campylobacterota</taxon>
        <taxon>Epsilonproteobacteria</taxon>
        <taxon>Campylobacterales</taxon>
        <taxon>Sulfurimonadaceae</taxon>
        <taxon>Sulfuricurvum</taxon>
    </lineage>
</organism>
<dbReference type="EMBL" id="CP002355">
    <property type="protein sequence ID" value="ADR33448.1"/>
    <property type="molecule type" value="Genomic_DNA"/>
</dbReference>
<evidence type="ECO:0000256" key="1">
    <source>
        <dbReference type="ARBA" id="ARBA00004167"/>
    </source>
</evidence>
<gene>
    <name evidence="7" type="ordered locus">Sulku_0782</name>
</gene>
<keyword evidence="3" id="KW-0812">Transmembrane</keyword>
<evidence type="ECO:0000313" key="8">
    <source>
        <dbReference type="Proteomes" id="UP000008721"/>
    </source>
</evidence>